<evidence type="ECO:0000313" key="1">
    <source>
        <dbReference type="EMBL" id="SUP40409.1"/>
    </source>
</evidence>
<name>A0A380NGC3_9FIRM</name>
<dbReference type="RefSeq" id="WP_115309552.1">
    <property type="nucleotide sequence ID" value="NZ_UHIO01000001.1"/>
</dbReference>
<dbReference type="AlphaFoldDB" id="A0A380NGC3"/>
<dbReference type="OrthoDB" id="1633695at2"/>
<dbReference type="EMBL" id="UHIO01000001">
    <property type="protein sequence ID" value="SUP40409.1"/>
    <property type="molecule type" value="Genomic_DNA"/>
</dbReference>
<organism evidence="1 2">
    <name type="scientific">Veillonella criceti</name>
    <dbReference type="NCBI Taxonomy" id="103891"/>
    <lineage>
        <taxon>Bacteria</taxon>
        <taxon>Bacillati</taxon>
        <taxon>Bacillota</taxon>
        <taxon>Negativicutes</taxon>
        <taxon>Veillonellales</taxon>
        <taxon>Veillonellaceae</taxon>
        <taxon>Veillonella</taxon>
    </lineage>
</organism>
<evidence type="ECO:0000313" key="2">
    <source>
        <dbReference type="Proteomes" id="UP000255367"/>
    </source>
</evidence>
<keyword evidence="2" id="KW-1185">Reference proteome</keyword>
<accession>A0A380NGC3</accession>
<protein>
    <submittedName>
        <fullName evidence="1">Uncharacterized protein</fullName>
    </submittedName>
</protein>
<proteinExistence type="predicted"/>
<sequence length="220" mass="25716">MADAIAECKDRIYDFSWLPETIGDFTLIIDTVEDSELGFRFFHYENSLGWRWEAIYDKEVNDFTVHVVMPLFSFVDINFVRNTWDEYEAVLRERGISAVTQRLVEPHQMFTYAYKQKGLADWVYDEVLPPAVGPFTRDIAPSNGICMINGSFIIAEYCKSKDPSGLLLFYNVLRDEFFVELRRHNYPEINHDFDAVTIPELEEKLTSQLTNVLTDLENRL</sequence>
<reference evidence="1 2" key="1">
    <citation type="submission" date="2018-06" db="EMBL/GenBank/DDBJ databases">
        <authorList>
            <consortium name="Pathogen Informatics"/>
            <person name="Doyle S."/>
        </authorList>
    </citation>
    <scope>NUCLEOTIDE SEQUENCE [LARGE SCALE GENOMIC DNA]</scope>
    <source>
        <strain evidence="1 2">NCTC12020</strain>
    </source>
</reference>
<gene>
    <name evidence="1" type="ORF">NCTC12020_00289</name>
</gene>
<dbReference type="Proteomes" id="UP000255367">
    <property type="component" value="Unassembled WGS sequence"/>
</dbReference>